<accession>A0AAW0FDR4</accession>
<evidence type="ECO:0000313" key="2">
    <source>
        <dbReference type="Proteomes" id="UP001385951"/>
    </source>
</evidence>
<gene>
    <name evidence="1" type="ORF">QCA50_018053</name>
</gene>
<comment type="caution">
    <text evidence="1">The sequence shown here is derived from an EMBL/GenBank/DDBJ whole genome shotgun (WGS) entry which is preliminary data.</text>
</comment>
<keyword evidence="2" id="KW-1185">Reference proteome</keyword>
<name>A0AAW0FDR4_9APHY</name>
<sequence>MAAQLICIAPLENPRVDGSYVYFNAPMFSINDKGRAIIAGLCYFNSLGIQFFTDGPNLCMIIVTTVKYETKAYKGLYPGTSVRVCDEADYDLIGILFIAYTSNSSYQCIFSTIHNLYWDGHLSRFIISHIYDDP</sequence>
<dbReference type="Proteomes" id="UP001385951">
    <property type="component" value="Unassembled WGS sequence"/>
</dbReference>
<evidence type="ECO:0000313" key="1">
    <source>
        <dbReference type="EMBL" id="KAK7678913.1"/>
    </source>
</evidence>
<protein>
    <submittedName>
        <fullName evidence="1">Uncharacterized protein</fullName>
    </submittedName>
</protein>
<dbReference type="EMBL" id="JASBNA010000065">
    <property type="protein sequence ID" value="KAK7678913.1"/>
    <property type="molecule type" value="Genomic_DNA"/>
</dbReference>
<reference evidence="1 2" key="1">
    <citation type="submission" date="2022-09" db="EMBL/GenBank/DDBJ databases">
        <authorList>
            <person name="Palmer J.M."/>
        </authorList>
    </citation>
    <scope>NUCLEOTIDE SEQUENCE [LARGE SCALE GENOMIC DNA]</scope>
    <source>
        <strain evidence="1 2">DSM 7382</strain>
    </source>
</reference>
<organism evidence="1 2">
    <name type="scientific">Cerrena zonata</name>
    <dbReference type="NCBI Taxonomy" id="2478898"/>
    <lineage>
        <taxon>Eukaryota</taxon>
        <taxon>Fungi</taxon>
        <taxon>Dikarya</taxon>
        <taxon>Basidiomycota</taxon>
        <taxon>Agaricomycotina</taxon>
        <taxon>Agaricomycetes</taxon>
        <taxon>Polyporales</taxon>
        <taxon>Cerrenaceae</taxon>
        <taxon>Cerrena</taxon>
    </lineage>
</organism>
<proteinExistence type="predicted"/>
<dbReference type="AlphaFoldDB" id="A0AAW0FDR4"/>